<gene>
    <name evidence="2" type="ORF">HINF_LOCUS43158</name>
    <name evidence="4" type="ORF">HINF_LOCUS44261</name>
    <name evidence="3" type="ORF">HINF_LOCUS5345</name>
    <name evidence="1" type="ORF">HINF_LOCUS55</name>
    <name evidence="5" type="ORF">HINF_LOCUS57865</name>
</gene>
<evidence type="ECO:0000313" key="3">
    <source>
        <dbReference type="EMBL" id="CAL5979198.1"/>
    </source>
</evidence>
<dbReference type="EMBL" id="CAXDID020000010">
    <property type="protein sequence ID" value="CAL5979198.1"/>
    <property type="molecule type" value="Genomic_DNA"/>
</dbReference>
<dbReference type="EMBL" id="CATOUU010000001">
    <property type="protein sequence ID" value="CAI9912410.1"/>
    <property type="molecule type" value="Genomic_DNA"/>
</dbReference>
<organism evidence="1">
    <name type="scientific">Hexamita inflata</name>
    <dbReference type="NCBI Taxonomy" id="28002"/>
    <lineage>
        <taxon>Eukaryota</taxon>
        <taxon>Metamonada</taxon>
        <taxon>Diplomonadida</taxon>
        <taxon>Hexamitidae</taxon>
        <taxon>Hexamitinae</taxon>
        <taxon>Hexamita</taxon>
    </lineage>
</organism>
<dbReference type="EMBL" id="CAXDID020000321">
    <property type="protein sequence ID" value="CAL6076803.1"/>
    <property type="molecule type" value="Genomic_DNA"/>
</dbReference>
<reference evidence="3 6" key="2">
    <citation type="submission" date="2024-07" db="EMBL/GenBank/DDBJ databases">
        <authorList>
            <person name="Akdeniz Z."/>
        </authorList>
    </citation>
    <scope>NUCLEOTIDE SEQUENCE [LARGE SCALE GENOMIC DNA]</scope>
</reference>
<sequence>MAQFSFHEAKIVVENIIARGTIDLIKIKKLIPGKSVHDIKEFVTNVIINPRLFSQSIQDIFRLAEKALGYNLNTQARIQIVKIVSKIQEGQTQIGCLALEQQLQSSQ</sequence>
<dbReference type="AlphaFoldDB" id="A0AA86N427"/>
<evidence type="ECO:0000313" key="4">
    <source>
        <dbReference type="EMBL" id="CAL6051212.1"/>
    </source>
</evidence>
<evidence type="ECO:0000313" key="5">
    <source>
        <dbReference type="EMBL" id="CAL6076803.1"/>
    </source>
</evidence>
<name>A0AA86N427_9EUKA</name>
<reference evidence="1" key="1">
    <citation type="submission" date="2023-06" db="EMBL/GenBank/DDBJ databases">
        <authorList>
            <person name="Kurt Z."/>
        </authorList>
    </citation>
    <scope>NUCLEOTIDE SEQUENCE</scope>
</reference>
<keyword evidence="6" id="KW-1185">Reference proteome</keyword>
<evidence type="ECO:0000313" key="1">
    <source>
        <dbReference type="EMBL" id="CAI9912410.1"/>
    </source>
</evidence>
<dbReference type="EMBL" id="CATOUU010000865">
    <property type="protein sequence ID" value="CAI9955513.1"/>
    <property type="molecule type" value="Genomic_DNA"/>
</dbReference>
<dbReference type="Proteomes" id="UP001642409">
    <property type="component" value="Unassembled WGS sequence"/>
</dbReference>
<protein>
    <submittedName>
        <fullName evidence="3">Hypothetical_protein</fullName>
    </submittedName>
</protein>
<comment type="caution">
    <text evidence="1">The sequence shown here is derived from an EMBL/GenBank/DDBJ whole genome shotgun (WGS) entry which is preliminary data.</text>
</comment>
<dbReference type="EMBL" id="CAXDID020000187">
    <property type="protein sequence ID" value="CAL6051212.1"/>
    <property type="molecule type" value="Genomic_DNA"/>
</dbReference>
<evidence type="ECO:0000313" key="2">
    <source>
        <dbReference type="EMBL" id="CAI9955513.1"/>
    </source>
</evidence>
<accession>A0AA86N427</accession>
<proteinExistence type="predicted"/>
<evidence type="ECO:0000313" key="6">
    <source>
        <dbReference type="Proteomes" id="UP001642409"/>
    </source>
</evidence>